<evidence type="ECO:0000256" key="6">
    <source>
        <dbReference type="RuleBase" id="RU004057"/>
    </source>
</evidence>
<proteinExistence type="inferred from homology"/>
<protein>
    <submittedName>
        <fullName evidence="10">Biopolymer transport protein ExbB</fullName>
    </submittedName>
</protein>
<evidence type="ECO:0000313" key="11">
    <source>
        <dbReference type="Proteomes" id="UP000245974"/>
    </source>
</evidence>
<keyword evidence="11" id="KW-1185">Reference proteome</keyword>
<keyword evidence="4 7" id="KW-1133">Transmembrane helix</keyword>
<dbReference type="Pfam" id="PF13385">
    <property type="entry name" value="Laminin_G_3"/>
    <property type="match status" value="1"/>
</dbReference>
<evidence type="ECO:0000259" key="8">
    <source>
        <dbReference type="Pfam" id="PF01618"/>
    </source>
</evidence>
<dbReference type="EMBL" id="OOGT01000056">
    <property type="protein sequence ID" value="SPL70380.1"/>
    <property type="molecule type" value="Genomic_DNA"/>
</dbReference>
<feature type="domain" description="DUF2341" evidence="9">
    <location>
        <begin position="83"/>
        <end position="157"/>
    </location>
</feature>
<feature type="transmembrane region" description="Helical" evidence="7">
    <location>
        <begin position="525"/>
        <end position="553"/>
    </location>
</feature>
<evidence type="ECO:0000256" key="4">
    <source>
        <dbReference type="ARBA" id="ARBA00022989"/>
    </source>
</evidence>
<dbReference type="InterPro" id="IPR002898">
    <property type="entry name" value="MotA_ExbB_proton_chnl"/>
</dbReference>
<dbReference type="Gene3D" id="2.60.120.200">
    <property type="match status" value="1"/>
</dbReference>
<keyword evidence="5 7" id="KW-0472">Membrane</keyword>
<dbReference type="InterPro" id="IPR018765">
    <property type="entry name" value="DUF2341"/>
</dbReference>
<evidence type="ECO:0000256" key="2">
    <source>
        <dbReference type="ARBA" id="ARBA00022475"/>
    </source>
</evidence>
<comment type="similarity">
    <text evidence="6">Belongs to the exbB/tolQ family.</text>
</comment>
<dbReference type="SUPFAM" id="SSF49899">
    <property type="entry name" value="Concanavalin A-like lectins/glucanases"/>
    <property type="match status" value="1"/>
</dbReference>
<dbReference type="GO" id="GO:0017038">
    <property type="term" value="P:protein import"/>
    <property type="evidence" value="ECO:0007669"/>
    <property type="project" value="TreeGrafter"/>
</dbReference>
<dbReference type="PANTHER" id="PTHR30625:SF3">
    <property type="entry name" value="TOL-PAL SYSTEM PROTEIN TOLQ"/>
    <property type="match status" value="1"/>
</dbReference>
<dbReference type="PANTHER" id="PTHR30625">
    <property type="entry name" value="PROTEIN TOLQ"/>
    <property type="match status" value="1"/>
</dbReference>
<comment type="subcellular location">
    <subcellularLocation>
        <location evidence="1">Cell membrane</location>
        <topology evidence="1">Multi-pass membrane protein</topology>
    </subcellularLocation>
    <subcellularLocation>
        <location evidence="6">Membrane</location>
        <topology evidence="6">Multi-pass membrane protein</topology>
    </subcellularLocation>
</comment>
<dbReference type="InParanoid" id="A0A2U3MY76"/>
<evidence type="ECO:0000259" key="9">
    <source>
        <dbReference type="Pfam" id="PF10102"/>
    </source>
</evidence>
<gene>
    <name evidence="10" type="primary">exbB_3</name>
    <name evidence="10" type="ORF">KPC_1558</name>
</gene>
<keyword evidence="2" id="KW-1003">Cell membrane</keyword>
<dbReference type="AlphaFoldDB" id="A0A2U3MY76"/>
<reference evidence="11" key="1">
    <citation type="submission" date="2018-03" db="EMBL/GenBank/DDBJ databases">
        <authorList>
            <person name="Blom J."/>
        </authorList>
    </citation>
    <scope>NUCLEOTIDE SEQUENCE [LARGE SCALE GENOMIC DNA]</scope>
    <source>
        <strain evidence="11">KPC-SM-21</strain>
    </source>
</reference>
<evidence type="ECO:0000313" key="10">
    <source>
        <dbReference type="EMBL" id="SPL70380.1"/>
    </source>
</evidence>
<dbReference type="Pfam" id="PF01618">
    <property type="entry name" value="MotA_ExbB"/>
    <property type="match status" value="1"/>
</dbReference>
<sequence length="632" mass="67708">MYSCSGIAQKKRSIFIIRLFILACISTLVSSYASAWWNSEWAYRKPLVLDTSSIKNTGELDSIPVLIRLHEGVFHFKDAHASGADIRFVSGDDKTPLKYHIEKYDTASNLAFVWVNVPKVKLSDKTSIWMYYGNPKAEKGDTPSATYDGNQSLIYHFAEIGTPVSDSTSYANKSTSTVETDSGIIGNSAVFKGTNSVIVPASPSLALTPESKLTWSIWVKPATQGSTSVIYSRRENNQAFIVGLNQGVPYLSINNTAGAAQTAQSTSSLTGDWHHIAVIAEPNKIDLLVDGQVVSSLATSLPTLSGFAVLGADAAAGSTIEQAAGTAQSGFAGNLDELSISKQARSVDFIKAQVLNQSVSNGLVAYGEDEQTSTWKTGFLGIILGALTVDGWIIIAVLAIMAILSWIVMIRKGRAVLNVLKANEAFQNLYSEVNGDFAQLENTISNSGSSTIHGQHIEITESERELIKKAPLYHIFHLGEKELASRLAADEAQHQANLSPQSIEAIRAKLDSQLAKENQELNKNLVLLTIAISGGPFLGLLGTVVGVMITFAAIASSGDVNINAIAPGVAGALAATVAGLLVAIPALFGYNFLITRIKDAVSQMYSFLNVIVTRMAESYANPSSLLPKKERE</sequence>
<feature type="transmembrane region" description="Helical" evidence="7">
    <location>
        <begin position="565"/>
        <end position="588"/>
    </location>
</feature>
<evidence type="ECO:0000256" key="5">
    <source>
        <dbReference type="ARBA" id="ARBA00023136"/>
    </source>
</evidence>
<dbReference type="RefSeq" id="WP_121973856.1">
    <property type="nucleotide sequence ID" value="NZ_OOGT01000056.1"/>
</dbReference>
<organism evidence="10 11">
    <name type="scientific">Acinetobacter stercoris</name>
    <dbReference type="NCBI Taxonomy" id="2126983"/>
    <lineage>
        <taxon>Bacteria</taxon>
        <taxon>Pseudomonadati</taxon>
        <taxon>Pseudomonadota</taxon>
        <taxon>Gammaproteobacteria</taxon>
        <taxon>Moraxellales</taxon>
        <taxon>Moraxellaceae</taxon>
        <taxon>Acinetobacter</taxon>
    </lineage>
</organism>
<keyword evidence="3 7" id="KW-0812">Transmembrane</keyword>
<dbReference type="GO" id="GO:0005886">
    <property type="term" value="C:plasma membrane"/>
    <property type="evidence" value="ECO:0007669"/>
    <property type="project" value="UniProtKB-SubCell"/>
</dbReference>
<accession>A0A2U3MY76</accession>
<dbReference type="Proteomes" id="UP000245974">
    <property type="component" value="Unassembled WGS sequence"/>
</dbReference>
<dbReference type="Pfam" id="PF10102">
    <property type="entry name" value="DUF2341"/>
    <property type="match status" value="1"/>
</dbReference>
<name>A0A2U3MY76_9GAMM</name>
<dbReference type="OrthoDB" id="175881at2"/>
<keyword evidence="6" id="KW-0813">Transport</keyword>
<feature type="transmembrane region" description="Helical" evidence="7">
    <location>
        <begin position="379"/>
        <end position="408"/>
    </location>
</feature>
<dbReference type="InterPro" id="IPR013320">
    <property type="entry name" value="ConA-like_dom_sf"/>
</dbReference>
<evidence type="ECO:0000256" key="7">
    <source>
        <dbReference type="SAM" id="Phobius"/>
    </source>
</evidence>
<evidence type="ECO:0000256" key="3">
    <source>
        <dbReference type="ARBA" id="ARBA00022692"/>
    </source>
</evidence>
<keyword evidence="6" id="KW-0653">Protein transport</keyword>
<feature type="domain" description="MotA/TolQ/ExbB proton channel" evidence="8">
    <location>
        <begin position="491"/>
        <end position="604"/>
    </location>
</feature>
<evidence type="ECO:0000256" key="1">
    <source>
        <dbReference type="ARBA" id="ARBA00004651"/>
    </source>
</evidence>
<dbReference type="InterPro" id="IPR050790">
    <property type="entry name" value="ExbB/TolQ_transport"/>
</dbReference>